<feature type="domain" description="Autotransporter" evidence="1">
    <location>
        <begin position="228"/>
        <end position="453"/>
    </location>
</feature>
<feature type="non-terminal residue" evidence="2">
    <location>
        <position position="453"/>
    </location>
</feature>
<sequence>TLNMSSGTSSSGDLSNGFTVSQGFSNAGTLSLAANVTGSIHGDYTQAASGALKIGVASDSSYGKLTVDGAATLVSNAKVVVDVSSPSYSFSSQSLQDVLSAGTLNSDGTFAVSDNSLLFNFGAVKDGNTVDLTLSKGSSVLDSVISAGNTPAVGAAKALDQAIGDDPDGELAGHFVGLTSEQEVSDAVTQTLPTVAGNTSNAIGNTLSGINRVVQARQAGNSGLSSGDAVADDNLWIKTFGAWADQDSRDGISGFDANTQGLAIGADAALDAHTRLGLAFAYAQTNLNGDSAIAPQSADIDTFQLIGYGSYALAADTELNVQLDGGQNRTSSKRHMPFADARASADYDGYNVHAGIGIGHSLRLNEQLTFIPSARADYTWIGSESYHEKGAGALDLDVDSNDAEALLLSVDGKLDYRITEATVISANLGAGYDVIDEDSAITSTYAGAPGAAF</sequence>
<name>A0A1N6XWF5_AQUAC</name>
<reference evidence="2 3" key="1">
    <citation type="submission" date="2017-01" db="EMBL/GenBank/DDBJ databases">
        <authorList>
            <person name="Mah S.A."/>
            <person name="Swanson W.J."/>
            <person name="Moy G.W."/>
            <person name="Vacquier V.D."/>
        </authorList>
    </citation>
    <scope>NUCLEOTIDE SEQUENCE [LARGE SCALE GENOMIC DNA]</scope>
    <source>
        <strain evidence="2 3">RU36E</strain>
    </source>
</reference>
<dbReference type="PROSITE" id="PS51208">
    <property type="entry name" value="AUTOTRANSPORTER"/>
    <property type="match status" value="1"/>
</dbReference>
<dbReference type="RefSeq" id="WP_139332645.1">
    <property type="nucleotide sequence ID" value="NZ_FTMP01000021.1"/>
</dbReference>
<proteinExistence type="predicted"/>
<gene>
    <name evidence="2" type="ORF">SAMN05878282_1211</name>
</gene>
<dbReference type="InterPro" id="IPR006315">
    <property type="entry name" value="OM_autotransptr_brl_dom"/>
</dbReference>
<dbReference type="InterPro" id="IPR036709">
    <property type="entry name" value="Autotransporte_beta_dom_sf"/>
</dbReference>
<accession>A0A1N6XWF5</accession>
<dbReference type="SMART" id="SM00869">
    <property type="entry name" value="Autotransporter"/>
    <property type="match status" value="1"/>
</dbReference>
<dbReference type="Proteomes" id="UP000185841">
    <property type="component" value="Unassembled WGS sequence"/>
</dbReference>
<dbReference type="EMBL" id="FTMP01000021">
    <property type="protein sequence ID" value="SIR06626.1"/>
    <property type="molecule type" value="Genomic_DNA"/>
</dbReference>
<evidence type="ECO:0000313" key="2">
    <source>
        <dbReference type="EMBL" id="SIR06626.1"/>
    </source>
</evidence>
<protein>
    <submittedName>
        <fullName evidence="2">Outer membrane autotransporter barrel domain-containing protein</fullName>
    </submittedName>
</protein>
<organism evidence="2 3">
    <name type="scientific">Aquipseudomonas alcaligenes</name>
    <name type="common">Pseudomonas alcaligenes</name>
    <dbReference type="NCBI Taxonomy" id="43263"/>
    <lineage>
        <taxon>Bacteria</taxon>
        <taxon>Pseudomonadati</taxon>
        <taxon>Pseudomonadota</taxon>
        <taxon>Gammaproteobacteria</taxon>
        <taxon>Pseudomonadales</taxon>
        <taxon>Pseudomonadaceae</taxon>
        <taxon>Aquipseudomonas</taxon>
    </lineage>
</organism>
<dbReference type="AlphaFoldDB" id="A0A1N6XWF5"/>
<dbReference type="Gene3D" id="2.40.128.130">
    <property type="entry name" value="Autotransporter beta-domain"/>
    <property type="match status" value="1"/>
</dbReference>
<dbReference type="InterPro" id="IPR005546">
    <property type="entry name" value="Autotransporte_beta"/>
</dbReference>
<feature type="non-terminal residue" evidence="2">
    <location>
        <position position="1"/>
    </location>
</feature>
<dbReference type="Pfam" id="PF03797">
    <property type="entry name" value="Autotransporter"/>
    <property type="match status" value="1"/>
</dbReference>
<evidence type="ECO:0000313" key="3">
    <source>
        <dbReference type="Proteomes" id="UP000185841"/>
    </source>
</evidence>
<dbReference type="GO" id="GO:0019867">
    <property type="term" value="C:outer membrane"/>
    <property type="evidence" value="ECO:0007669"/>
    <property type="project" value="InterPro"/>
</dbReference>
<dbReference type="NCBIfam" id="TIGR01414">
    <property type="entry name" value="autotrans_barl"/>
    <property type="match status" value="1"/>
</dbReference>
<evidence type="ECO:0000259" key="1">
    <source>
        <dbReference type="PROSITE" id="PS51208"/>
    </source>
</evidence>
<dbReference type="SUPFAM" id="SSF103515">
    <property type="entry name" value="Autotransporter"/>
    <property type="match status" value="1"/>
</dbReference>